<dbReference type="Pfam" id="PF03611">
    <property type="entry name" value="EIIC-GAT"/>
    <property type="match status" value="1"/>
</dbReference>
<feature type="transmembrane region" description="Helical" evidence="9">
    <location>
        <begin position="331"/>
        <end position="348"/>
    </location>
</feature>
<evidence type="ECO:0000256" key="5">
    <source>
        <dbReference type="ARBA" id="ARBA00022683"/>
    </source>
</evidence>
<keyword evidence="8 9" id="KW-0472">Membrane</keyword>
<keyword evidence="5" id="KW-0598">Phosphotransferase system</keyword>
<accession>A0A9X2MKG6</accession>
<feature type="transmembrane region" description="Helical" evidence="9">
    <location>
        <begin position="227"/>
        <end position="249"/>
    </location>
</feature>
<dbReference type="GO" id="GO:0015577">
    <property type="term" value="F:galactitol transmembrane transporter activity"/>
    <property type="evidence" value="ECO:0007669"/>
    <property type="project" value="InterPro"/>
</dbReference>
<dbReference type="InterPro" id="IPR013014">
    <property type="entry name" value="PTS_EIIC_2"/>
</dbReference>
<evidence type="ECO:0000313" key="12">
    <source>
        <dbReference type="Proteomes" id="UP001142078"/>
    </source>
</evidence>
<feature type="transmembrane region" description="Helical" evidence="9">
    <location>
        <begin position="355"/>
        <end position="374"/>
    </location>
</feature>
<feature type="transmembrane region" description="Helical" evidence="9">
    <location>
        <begin position="6"/>
        <end position="31"/>
    </location>
</feature>
<evidence type="ECO:0000256" key="7">
    <source>
        <dbReference type="ARBA" id="ARBA00022989"/>
    </source>
</evidence>
<dbReference type="GO" id="GO:0009401">
    <property type="term" value="P:phosphoenolpyruvate-dependent sugar phosphotransferase system"/>
    <property type="evidence" value="ECO:0007669"/>
    <property type="project" value="UniProtKB-KW"/>
</dbReference>
<keyword evidence="2" id="KW-0813">Transport</keyword>
<evidence type="ECO:0000256" key="1">
    <source>
        <dbReference type="ARBA" id="ARBA00004651"/>
    </source>
</evidence>
<dbReference type="InterPro" id="IPR013853">
    <property type="entry name" value="EIIC-GAT"/>
</dbReference>
<gene>
    <name evidence="11" type="ORF">NSA23_13635</name>
</gene>
<dbReference type="PIRSF" id="PIRSF006304">
    <property type="entry name" value="GatC"/>
    <property type="match status" value="1"/>
</dbReference>
<sequence length="461" mass="49420">MDTIKGAVDFILGLGPSIMLPIILTILGLLFGQKLGKSFRAGLTVGVGFVGINLVIELLSGSLGPAAQALVHRLGLNLDVLDVGWPIGAAIAFGTPVAPILIVLILILNVVLLATNLTKTMDIDLWNYWHFIFAGSVAYYKFDSMFMGLLVGCITAVIIFKLADWTAPAAEHHFGLPGVSFPHTESVNFAPLMYALNKVEDKIPGFNKLNANPETIQKRFGIFGEPIMMGVILGIILGILGGYDLAGILDLGIKLAAVLVILPRMVSLLMEGLMPISEGSREFIQKRFPGKEIYIGLDAAVVVGHPAAMAISLIMVPITILLAAALPYNRMLPFADLAGICYVTVWAVAASRGNIVRGIVNSIITMAIIFFVGTDLAGLTTTMGKAVGFNFPEGATMISGIDLGGHIIPWMMIKILDFKDKAGMLLGLGAAVVYGLLWFWVRNDIKKQFATEIAEKEEVAE</sequence>
<evidence type="ECO:0000256" key="9">
    <source>
        <dbReference type="SAM" id="Phobius"/>
    </source>
</evidence>
<keyword evidence="3" id="KW-1003">Cell membrane</keyword>
<evidence type="ECO:0000256" key="8">
    <source>
        <dbReference type="ARBA" id="ARBA00023136"/>
    </source>
</evidence>
<dbReference type="PROSITE" id="PS51104">
    <property type="entry name" value="PTS_EIIC_TYPE_2"/>
    <property type="match status" value="1"/>
</dbReference>
<feature type="transmembrane region" description="Helical" evidence="9">
    <location>
        <begin position="425"/>
        <end position="441"/>
    </location>
</feature>
<feature type="transmembrane region" description="Helical" evidence="9">
    <location>
        <begin position="295"/>
        <end position="325"/>
    </location>
</feature>
<name>A0A9X2MKG6_9FIRM</name>
<feature type="transmembrane region" description="Helical" evidence="9">
    <location>
        <begin position="83"/>
        <end position="113"/>
    </location>
</feature>
<evidence type="ECO:0000313" key="11">
    <source>
        <dbReference type="EMBL" id="MCR2045146.1"/>
    </source>
</evidence>
<comment type="subcellular location">
    <subcellularLocation>
        <location evidence="1">Cell membrane</location>
        <topology evidence="1">Multi-pass membrane protein</topology>
    </subcellularLocation>
</comment>
<dbReference type="PANTHER" id="PTHR37324:SF2">
    <property type="entry name" value="PTS SYSTEM GALACTITOL-SPECIFIC EIIC COMPONENT"/>
    <property type="match status" value="1"/>
</dbReference>
<evidence type="ECO:0000259" key="10">
    <source>
        <dbReference type="PROSITE" id="PS51104"/>
    </source>
</evidence>
<dbReference type="EMBL" id="JANJZL010000012">
    <property type="protein sequence ID" value="MCR2045146.1"/>
    <property type="molecule type" value="Genomic_DNA"/>
</dbReference>
<dbReference type="Proteomes" id="UP001142078">
    <property type="component" value="Unassembled WGS sequence"/>
</dbReference>
<keyword evidence="6 9" id="KW-0812">Transmembrane</keyword>
<keyword evidence="4" id="KW-0762">Sugar transport</keyword>
<dbReference type="AlphaFoldDB" id="A0A9X2MKG6"/>
<dbReference type="RefSeq" id="WP_081915172.1">
    <property type="nucleotide sequence ID" value="NZ_CABKTM010000014.1"/>
</dbReference>
<feature type="transmembrane region" description="Helical" evidence="9">
    <location>
        <begin position="255"/>
        <end position="274"/>
    </location>
</feature>
<evidence type="ECO:0000256" key="6">
    <source>
        <dbReference type="ARBA" id="ARBA00022692"/>
    </source>
</evidence>
<evidence type="ECO:0000256" key="4">
    <source>
        <dbReference type="ARBA" id="ARBA00022597"/>
    </source>
</evidence>
<feature type="transmembrane region" description="Helical" evidence="9">
    <location>
        <begin position="146"/>
        <end position="163"/>
    </location>
</feature>
<keyword evidence="7 9" id="KW-1133">Transmembrane helix</keyword>
<reference evidence="11" key="1">
    <citation type="submission" date="2022-07" db="EMBL/GenBank/DDBJ databases">
        <title>Enhanced cultured diversity of the mouse gut microbiota enables custom-made synthetic communities.</title>
        <authorList>
            <person name="Afrizal A."/>
        </authorList>
    </citation>
    <scope>NUCLEOTIDE SEQUENCE</scope>
    <source>
        <strain evidence="11">DSM 29482</strain>
    </source>
</reference>
<comment type="caution">
    <text evidence="11">The sequence shown here is derived from an EMBL/GenBank/DDBJ whole genome shotgun (WGS) entry which is preliminary data.</text>
</comment>
<feature type="domain" description="PTS EIIC type-2" evidence="10">
    <location>
        <begin position="8"/>
        <end position="440"/>
    </location>
</feature>
<keyword evidence="12" id="KW-1185">Reference proteome</keyword>
<feature type="transmembrane region" description="Helical" evidence="9">
    <location>
        <begin position="125"/>
        <end position="140"/>
    </location>
</feature>
<proteinExistence type="predicted"/>
<evidence type="ECO:0000256" key="3">
    <source>
        <dbReference type="ARBA" id="ARBA00022475"/>
    </source>
</evidence>
<organism evidence="11 12">
    <name type="scientific">Anaerosalibacter massiliensis</name>
    <dbReference type="NCBI Taxonomy" id="1347392"/>
    <lineage>
        <taxon>Bacteria</taxon>
        <taxon>Bacillati</taxon>
        <taxon>Bacillota</taxon>
        <taxon>Tissierellia</taxon>
        <taxon>Tissierellales</taxon>
        <taxon>Sporanaerobacteraceae</taxon>
        <taxon>Anaerosalibacter</taxon>
    </lineage>
</organism>
<dbReference type="PANTHER" id="PTHR37324">
    <property type="entry name" value="PTS SYSTEM GALACTITOL-SPECIFIC EIIC COMPONENT"/>
    <property type="match status" value="1"/>
</dbReference>
<dbReference type="OrthoDB" id="9787936at2"/>
<feature type="transmembrane region" description="Helical" evidence="9">
    <location>
        <begin position="43"/>
        <end position="63"/>
    </location>
</feature>
<dbReference type="GO" id="GO:0005886">
    <property type="term" value="C:plasma membrane"/>
    <property type="evidence" value="ECO:0007669"/>
    <property type="project" value="UniProtKB-SubCell"/>
</dbReference>
<evidence type="ECO:0000256" key="2">
    <source>
        <dbReference type="ARBA" id="ARBA00022448"/>
    </source>
</evidence>
<dbReference type="InterPro" id="IPR004703">
    <property type="entry name" value="PTS_sugar-sp_permease"/>
</dbReference>
<protein>
    <submittedName>
        <fullName evidence="11">PTS galactitol transporter subunit IIC</fullName>
    </submittedName>
</protein>